<dbReference type="AlphaFoldDB" id="A0A224YFJ7"/>
<evidence type="ECO:0000313" key="2">
    <source>
        <dbReference type="EMBL" id="MAA14509.1"/>
    </source>
</evidence>
<keyword evidence="1" id="KW-0812">Transmembrane</keyword>
<keyword evidence="1" id="KW-0472">Membrane</keyword>
<evidence type="ECO:0000256" key="1">
    <source>
        <dbReference type="SAM" id="Phobius"/>
    </source>
</evidence>
<dbReference type="EMBL" id="GFPF01003363">
    <property type="protein sequence ID" value="MAA14509.1"/>
    <property type="molecule type" value="Transcribed_RNA"/>
</dbReference>
<accession>A0A224YFJ7</accession>
<proteinExistence type="predicted"/>
<keyword evidence="1" id="KW-1133">Transmembrane helix</keyword>
<feature type="transmembrane region" description="Helical" evidence="1">
    <location>
        <begin position="20"/>
        <end position="46"/>
    </location>
</feature>
<sequence length="83" mass="8927">MNNVVYKSAGKLKHLRGTRAGANCVKVALLGVVYTTVVGGLVLMFAPLHYIKISNKPLSIPSEFTRSLDEAVGYHPSKDGKVV</sequence>
<reference evidence="2" key="1">
    <citation type="journal article" date="2017" name="Parasit. Vectors">
        <title>Sialotranscriptomics of Rhipicephalus zambeziensis reveals intricate expression profiles of secretory proteins and suggests tight temporal transcriptional regulation during blood-feeding.</title>
        <authorList>
            <person name="de Castro M.H."/>
            <person name="de Klerk D."/>
            <person name="Pienaar R."/>
            <person name="Rees D.J.G."/>
            <person name="Mans B.J."/>
        </authorList>
    </citation>
    <scope>NUCLEOTIDE SEQUENCE</scope>
    <source>
        <tissue evidence="2">Salivary glands</tissue>
    </source>
</reference>
<organism evidence="2">
    <name type="scientific">Rhipicephalus zambeziensis</name>
    <dbReference type="NCBI Taxonomy" id="60191"/>
    <lineage>
        <taxon>Eukaryota</taxon>
        <taxon>Metazoa</taxon>
        <taxon>Ecdysozoa</taxon>
        <taxon>Arthropoda</taxon>
        <taxon>Chelicerata</taxon>
        <taxon>Arachnida</taxon>
        <taxon>Acari</taxon>
        <taxon>Parasitiformes</taxon>
        <taxon>Ixodida</taxon>
        <taxon>Ixodoidea</taxon>
        <taxon>Ixodidae</taxon>
        <taxon>Rhipicephalinae</taxon>
        <taxon>Rhipicephalus</taxon>
        <taxon>Rhipicephalus</taxon>
    </lineage>
</organism>
<protein>
    <submittedName>
        <fullName evidence="2">Uncharacterized protein</fullName>
    </submittedName>
</protein>
<name>A0A224YFJ7_9ACAR</name>